<dbReference type="PROSITE" id="PS50012">
    <property type="entry name" value="RCC1_3"/>
    <property type="match status" value="5"/>
</dbReference>
<dbReference type="SUPFAM" id="SSF50985">
    <property type="entry name" value="RCC1/BLIP-II"/>
    <property type="match status" value="1"/>
</dbReference>
<proteinExistence type="predicted"/>
<accession>A0A8X6UAE8</accession>
<dbReference type="OrthoDB" id="239701at2759"/>
<dbReference type="PANTHER" id="PTHR22872">
    <property type="entry name" value="BTK-BINDING PROTEIN-RELATED"/>
    <property type="match status" value="1"/>
</dbReference>
<dbReference type="PRINTS" id="PR00633">
    <property type="entry name" value="RCCNDNSATION"/>
</dbReference>
<dbReference type="PANTHER" id="PTHR22872:SF2">
    <property type="entry name" value="INHIBITOR OF BRUTON TYROSINE KINASE"/>
    <property type="match status" value="1"/>
</dbReference>
<dbReference type="AlphaFoldDB" id="A0A8X6UAE8"/>
<gene>
    <name evidence="4" type="primary">HERC2</name>
    <name evidence="4" type="ORF">NPIL_17821</name>
</gene>
<dbReference type="InterPro" id="IPR051625">
    <property type="entry name" value="Signaling_Regulatory_Domain"/>
</dbReference>
<keyword evidence="1" id="KW-0677">Repeat</keyword>
<feature type="signal peptide" evidence="3">
    <location>
        <begin position="1"/>
        <end position="18"/>
    </location>
</feature>
<evidence type="ECO:0000313" key="5">
    <source>
        <dbReference type="Proteomes" id="UP000887013"/>
    </source>
</evidence>
<dbReference type="InterPro" id="IPR000408">
    <property type="entry name" value="Reg_chr_condens"/>
</dbReference>
<feature type="chain" id="PRO_5036490006" evidence="3">
    <location>
        <begin position="19"/>
        <end position="759"/>
    </location>
</feature>
<dbReference type="Proteomes" id="UP000887013">
    <property type="component" value="Unassembled WGS sequence"/>
</dbReference>
<dbReference type="Pfam" id="PF00415">
    <property type="entry name" value="RCC1"/>
    <property type="match status" value="4"/>
</dbReference>
<feature type="non-terminal residue" evidence="4">
    <location>
        <position position="759"/>
    </location>
</feature>
<dbReference type="InterPro" id="IPR009091">
    <property type="entry name" value="RCC1/BLIP-II"/>
</dbReference>
<reference evidence="4" key="1">
    <citation type="submission" date="2020-08" db="EMBL/GenBank/DDBJ databases">
        <title>Multicomponent nature underlies the extraordinary mechanical properties of spider dragline silk.</title>
        <authorList>
            <person name="Kono N."/>
            <person name="Nakamura H."/>
            <person name="Mori M."/>
            <person name="Yoshida Y."/>
            <person name="Ohtoshi R."/>
            <person name="Malay A.D."/>
            <person name="Moran D.A.P."/>
            <person name="Tomita M."/>
            <person name="Numata K."/>
            <person name="Arakawa K."/>
        </authorList>
    </citation>
    <scope>NUCLEOTIDE SEQUENCE</scope>
</reference>
<keyword evidence="3" id="KW-0732">Signal</keyword>
<evidence type="ECO:0000313" key="4">
    <source>
        <dbReference type="EMBL" id="GFT97290.1"/>
    </source>
</evidence>
<dbReference type="EMBL" id="BMAW01122069">
    <property type="protein sequence ID" value="GFT97290.1"/>
    <property type="molecule type" value="Genomic_DNA"/>
</dbReference>
<dbReference type="Gene3D" id="2.130.10.30">
    <property type="entry name" value="Regulator of chromosome condensation 1/beta-lactamase-inhibitor protein II"/>
    <property type="match status" value="1"/>
</dbReference>
<name>A0A8X6UAE8_NEPPI</name>
<feature type="repeat" description="RCC1" evidence="2">
    <location>
        <begin position="536"/>
        <end position="587"/>
    </location>
</feature>
<feature type="repeat" description="RCC1" evidence="2">
    <location>
        <begin position="641"/>
        <end position="692"/>
    </location>
</feature>
<comment type="caution">
    <text evidence="4">The sequence shown here is derived from an EMBL/GenBank/DDBJ whole genome shotgun (WGS) entry which is preliminary data.</text>
</comment>
<evidence type="ECO:0000256" key="1">
    <source>
        <dbReference type="ARBA" id="ARBA00022737"/>
    </source>
</evidence>
<organism evidence="4 5">
    <name type="scientific">Nephila pilipes</name>
    <name type="common">Giant wood spider</name>
    <name type="synonym">Nephila maculata</name>
    <dbReference type="NCBI Taxonomy" id="299642"/>
    <lineage>
        <taxon>Eukaryota</taxon>
        <taxon>Metazoa</taxon>
        <taxon>Ecdysozoa</taxon>
        <taxon>Arthropoda</taxon>
        <taxon>Chelicerata</taxon>
        <taxon>Arachnida</taxon>
        <taxon>Araneae</taxon>
        <taxon>Araneomorphae</taxon>
        <taxon>Entelegynae</taxon>
        <taxon>Araneoidea</taxon>
        <taxon>Nephilidae</taxon>
        <taxon>Nephila</taxon>
    </lineage>
</organism>
<feature type="repeat" description="RCC1" evidence="2">
    <location>
        <begin position="693"/>
        <end position="740"/>
    </location>
</feature>
<keyword evidence="5" id="KW-1185">Reference proteome</keyword>
<feature type="repeat" description="RCC1" evidence="2">
    <location>
        <begin position="484"/>
        <end position="535"/>
    </location>
</feature>
<sequence length="759" mass="83842">MGVLYYWVVDSLSLLVEALALASPRVSLSDVCNYPGDCGCWLCVNSERTTNTTKELNSQDAESKVMLSKDFIKSWTWDSEINVEQLKECLDLIKNEKSFLGNEASSSTISTTRLKQRLIVIHRYFSAWPQRKQSPTFQVPLSKGQSISLEESKCVQEEKPLATLARVGCSIAMSFAFASLRRAWRSGEDADLCSELLLETLKALRALPEASLFDTGSISSVWLDTVERASVFLRSVVLEDFPSNLENSRSCVEIPPDDKQTSLAILLELAIQHATLQSILDVILLLLKLWKSQLRVLDNRVAEFGTCAPLIPVLKRFRTILNYKPKPLGLNLSSGIPGALNPTEMFLHFMHIPEDDSLLVDMQQVAVYILSNLDHYSSTHAPMQEQVEINQVSDVFGLGELLWNFNEPSSKLNKCEVIPELHVSQIHFSHTCLLILNKFGKVYTVNVPATSEVPVLVTGFEGKEIIDIATNLAARHYLALSHDGDVYSWGIGDAGRLGHGDHKSSPVPMLIQDLCGKSVKQIACGPATSAAITASGELYTWGRGRTGRLGHGTYEDCLRPTLVAFFKGVNIIDISFSRDSQTLAVSDSGTVYAWGEEESRKVNRNGCEDTKTPKVVDKLSGIDIYRVYSGVDICIALARNGDVYTWGKGDNIRLGHPTDEYSRFPKLVESLMSRKVVNIAVGHCHCIAITADGDIYGWGQNDNGQLGDFTGPEPALITSFKGKNVRAACGDKRTLIWCLDEPSCVKLKLPYIVDVNPVT</sequence>
<protein>
    <submittedName>
        <fullName evidence="4">E3 ubiquitin-protein ligase HERC2</fullName>
    </submittedName>
</protein>
<feature type="repeat" description="RCC1" evidence="2">
    <location>
        <begin position="589"/>
        <end position="640"/>
    </location>
</feature>
<evidence type="ECO:0000256" key="2">
    <source>
        <dbReference type="PROSITE-ProRule" id="PRU00235"/>
    </source>
</evidence>
<evidence type="ECO:0000256" key="3">
    <source>
        <dbReference type="SAM" id="SignalP"/>
    </source>
</evidence>